<dbReference type="RefSeq" id="WP_107139755.1">
    <property type="nucleotide sequence ID" value="NZ_CP028324.1"/>
</dbReference>
<protein>
    <submittedName>
        <fullName evidence="1">Uncharacterized protein</fullName>
    </submittedName>
</protein>
<dbReference type="AlphaFoldDB" id="A0A2R4C494"/>
<keyword evidence="2" id="KW-1185">Reference proteome</keyword>
<gene>
    <name evidence="1" type="ORF">C9I28_00780</name>
</gene>
<evidence type="ECO:0000313" key="1">
    <source>
        <dbReference type="EMBL" id="AVR94404.1"/>
    </source>
</evidence>
<dbReference type="KEGG" id="masz:C9I28_00780"/>
<proteinExistence type="predicted"/>
<dbReference type="EMBL" id="CP028324">
    <property type="protein sequence ID" value="AVR94404.1"/>
    <property type="molecule type" value="Genomic_DNA"/>
</dbReference>
<dbReference type="OrthoDB" id="8926607at2"/>
<reference evidence="1 2" key="1">
    <citation type="submission" date="2018-03" db="EMBL/GenBank/DDBJ databases">
        <title>Massilia armeniaca sp. nov., isolated from desert soil.</title>
        <authorList>
            <person name="Huang H."/>
            <person name="Ren M."/>
        </authorList>
    </citation>
    <scope>NUCLEOTIDE SEQUENCE [LARGE SCALE GENOMIC DNA]</scope>
    <source>
        <strain evidence="1 2">ZMN-3</strain>
    </source>
</reference>
<organism evidence="1 2">
    <name type="scientific">Pseudoduganella armeniaca</name>
    <dbReference type="NCBI Taxonomy" id="2072590"/>
    <lineage>
        <taxon>Bacteria</taxon>
        <taxon>Pseudomonadati</taxon>
        <taxon>Pseudomonadota</taxon>
        <taxon>Betaproteobacteria</taxon>
        <taxon>Burkholderiales</taxon>
        <taxon>Oxalobacteraceae</taxon>
        <taxon>Telluria group</taxon>
        <taxon>Pseudoduganella</taxon>
    </lineage>
</organism>
<accession>A0A2R4C494</accession>
<evidence type="ECO:0000313" key="2">
    <source>
        <dbReference type="Proteomes" id="UP000240505"/>
    </source>
</evidence>
<name>A0A2R4C494_9BURK</name>
<sequence length="120" mass="12888">MADTLLRVFDSFEVAERAREALLAAGFNPDGIALEATGDEAGPMQGNFALDLTEKGTPARGSSIRQSDNSELRTVVHRNNCILQVQVDNDRDSARAAGILDHYAASDVSRSSDSRQKPVA</sequence>
<dbReference type="Proteomes" id="UP000240505">
    <property type="component" value="Chromosome"/>
</dbReference>